<feature type="domain" description="Gfo/Idh/MocA-like oxidoreductase N-terminal" evidence="1">
    <location>
        <begin position="51"/>
        <end position="169"/>
    </location>
</feature>
<dbReference type="GO" id="GO:0000166">
    <property type="term" value="F:nucleotide binding"/>
    <property type="evidence" value="ECO:0007669"/>
    <property type="project" value="InterPro"/>
</dbReference>
<evidence type="ECO:0000259" key="2">
    <source>
        <dbReference type="Pfam" id="PF19051"/>
    </source>
</evidence>
<dbReference type="InterPro" id="IPR036291">
    <property type="entry name" value="NAD(P)-bd_dom_sf"/>
</dbReference>
<dbReference type="OrthoDB" id="9763611at2"/>
<dbReference type="SUPFAM" id="SSF51735">
    <property type="entry name" value="NAD(P)-binding Rossmann-fold domains"/>
    <property type="match status" value="1"/>
</dbReference>
<dbReference type="STRING" id="651661.SAMN05660293_04110"/>
<dbReference type="PANTHER" id="PTHR43818">
    <property type="entry name" value="BCDNA.GH03377"/>
    <property type="match status" value="1"/>
</dbReference>
<dbReference type="AlphaFoldDB" id="A0A1T5GM01"/>
<evidence type="ECO:0000313" key="3">
    <source>
        <dbReference type="EMBL" id="SKC09432.1"/>
    </source>
</evidence>
<dbReference type="PANTHER" id="PTHR43818:SF10">
    <property type="entry name" value="NADH-DEPENDENT DEHYDROGENASE-RELATED"/>
    <property type="match status" value="1"/>
</dbReference>
<name>A0A1T5GM01_9BACT</name>
<dbReference type="SUPFAM" id="SSF55347">
    <property type="entry name" value="Glyceraldehyde-3-phosphate dehydrogenase-like, C-terminal domain"/>
    <property type="match status" value="1"/>
</dbReference>
<evidence type="ECO:0000259" key="1">
    <source>
        <dbReference type="Pfam" id="PF01408"/>
    </source>
</evidence>
<dbReference type="EMBL" id="FUZA01000006">
    <property type="protein sequence ID" value="SKC09432.1"/>
    <property type="molecule type" value="Genomic_DNA"/>
</dbReference>
<dbReference type="InterPro" id="IPR050463">
    <property type="entry name" value="Gfo/Idh/MocA_oxidrdct_glycsds"/>
</dbReference>
<organism evidence="3 4">
    <name type="scientific">Dyadobacter psychrophilus</name>
    <dbReference type="NCBI Taxonomy" id="651661"/>
    <lineage>
        <taxon>Bacteria</taxon>
        <taxon>Pseudomonadati</taxon>
        <taxon>Bacteroidota</taxon>
        <taxon>Cytophagia</taxon>
        <taxon>Cytophagales</taxon>
        <taxon>Spirosomataceae</taxon>
        <taxon>Dyadobacter</taxon>
    </lineage>
</organism>
<evidence type="ECO:0000313" key="4">
    <source>
        <dbReference type="Proteomes" id="UP000190897"/>
    </source>
</evidence>
<keyword evidence="4" id="KW-1185">Reference proteome</keyword>
<accession>A0A1T5GM01</accession>
<feature type="domain" description="Gfo/Idh/MocA-like oxidoreductase bacterial type C-terminal" evidence="2">
    <location>
        <begin position="215"/>
        <end position="266"/>
    </location>
</feature>
<gene>
    <name evidence="3" type="ORF">SAMN05660293_04110</name>
</gene>
<dbReference type="Gene3D" id="3.40.50.720">
    <property type="entry name" value="NAD(P)-binding Rossmann-like Domain"/>
    <property type="match status" value="1"/>
</dbReference>
<reference evidence="4" key="1">
    <citation type="submission" date="2017-02" db="EMBL/GenBank/DDBJ databases">
        <authorList>
            <person name="Varghese N."/>
            <person name="Submissions S."/>
        </authorList>
    </citation>
    <scope>NUCLEOTIDE SEQUENCE [LARGE SCALE GENOMIC DNA]</scope>
    <source>
        <strain evidence="4">DSM 22270</strain>
    </source>
</reference>
<dbReference type="RefSeq" id="WP_082216622.1">
    <property type="nucleotide sequence ID" value="NZ_FUZA01000006.1"/>
</dbReference>
<dbReference type="Pfam" id="PF01408">
    <property type="entry name" value="GFO_IDH_MocA"/>
    <property type="match status" value="1"/>
</dbReference>
<dbReference type="InterPro" id="IPR000683">
    <property type="entry name" value="Gfo/Idh/MocA-like_OxRdtase_N"/>
</dbReference>
<sequence>MEKKSTTSEKSTSSRRDFVKAAGVTAAGFMIVPRHVLGGKGFTAPSDKLTVAGVGVGGKGTSDLANFAKSGKADIAYLCDVDDRRAATSIANYPKAKYYKDFREMFEKESKNFDAVSVSTPDHTHAVVAMAAMQLGKHVYVQKPMTHDIYEARKLTEAAAKYKVVTQMGNQGSSGDGVRTLHEWYDAGIIGDVDTVYIWTNRPIWPQGIPWPSEKPPVPKELDWDLWLGTAPKKDYVDNLIPGSWRGWWDYGTGALGDLGCHLMEAPFRVLGLKYATDMQASVGSVFTAFGKRGIFPDSCPPSSHATLTFPKTAKTKGPVTMHWMDGGIKPERPEELGPNELFGDGNSGILFVGSKGKMMASEYAANPRLLPLSKMQEVKVKQKFARVPGSAEGHYAQWVEGCIAGYGKMELSSPFELAGPLTEAILGANLAIRGADMPKAREDGKGFTYPGSNMKMLWDAQNMKVTNFDEVNQFVRRNYRDGWSLGV</sequence>
<proteinExistence type="predicted"/>
<dbReference type="Proteomes" id="UP000190897">
    <property type="component" value="Unassembled WGS sequence"/>
</dbReference>
<dbReference type="Pfam" id="PF19051">
    <property type="entry name" value="GFO_IDH_MocA_C2"/>
    <property type="match status" value="1"/>
</dbReference>
<protein>
    <submittedName>
        <fullName evidence="3">Predicted dehydrogenase</fullName>
    </submittedName>
</protein>
<dbReference type="Gene3D" id="3.30.360.10">
    <property type="entry name" value="Dihydrodipicolinate Reductase, domain 2"/>
    <property type="match status" value="1"/>
</dbReference>
<dbReference type="InterPro" id="IPR043906">
    <property type="entry name" value="Gfo/Idh/MocA_OxRdtase_bact_C"/>
</dbReference>